<dbReference type="Gene3D" id="3.40.50.300">
    <property type="entry name" value="P-loop containing nucleotide triphosphate hydrolases"/>
    <property type="match status" value="1"/>
</dbReference>
<dbReference type="InterPro" id="IPR058852">
    <property type="entry name" value="HTH_77"/>
</dbReference>
<dbReference type="Pfam" id="PF13191">
    <property type="entry name" value="AAA_16"/>
    <property type="match status" value="1"/>
</dbReference>
<name>A0A4P7GP42_9ACTN</name>
<feature type="compositionally biased region" description="Low complexity" evidence="1">
    <location>
        <begin position="9"/>
        <end position="18"/>
    </location>
</feature>
<dbReference type="Pfam" id="PF25872">
    <property type="entry name" value="HTH_77"/>
    <property type="match status" value="1"/>
</dbReference>
<dbReference type="Proteomes" id="UP000294894">
    <property type="component" value="Chromosome"/>
</dbReference>
<feature type="domain" description="AAA+ ATPase" evidence="2">
    <location>
        <begin position="378"/>
        <end position="537"/>
    </location>
</feature>
<evidence type="ECO:0000313" key="4">
    <source>
        <dbReference type="EMBL" id="QBR93863.1"/>
    </source>
</evidence>
<feature type="region of interest" description="Disordered" evidence="1">
    <location>
        <begin position="335"/>
        <end position="354"/>
    </location>
</feature>
<dbReference type="Gene3D" id="1.10.10.10">
    <property type="entry name" value="Winged helix-like DNA-binding domain superfamily/Winged helix DNA-binding domain"/>
    <property type="match status" value="1"/>
</dbReference>
<dbReference type="InterPro" id="IPR041664">
    <property type="entry name" value="AAA_16"/>
</dbReference>
<dbReference type="SUPFAM" id="SSF52540">
    <property type="entry name" value="P-loop containing nucleoside triphosphate hydrolases"/>
    <property type="match status" value="1"/>
</dbReference>
<feature type="compositionally biased region" description="Low complexity" evidence="1">
    <location>
        <begin position="50"/>
        <end position="76"/>
    </location>
</feature>
<dbReference type="KEGG" id="noy:EXE57_17420"/>
<proteinExistence type="predicted"/>
<dbReference type="EMBL" id="CP038267">
    <property type="protein sequence ID" value="QBR93863.1"/>
    <property type="molecule type" value="Genomic_DNA"/>
</dbReference>
<dbReference type="InterPro" id="IPR036388">
    <property type="entry name" value="WH-like_DNA-bd_sf"/>
</dbReference>
<dbReference type="InterPro" id="IPR011990">
    <property type="entry name" value="TPR-like_helical_dom_sf"/>
</dbReference>
<reference evidence="4 5" key="1">
    <citation type="submission" date="2019-03" db="EMBL/GenBank/DDBJ databases">
        <title>Three New Species of Nocardioides, Nocardioides euryhalodurans sp. nov., Nocardioides seonyuensis sp. nov. and Nocardioides eburneoflavus sp. nov., Iolated from Soil.</title>
        <authorList>
            <person name="Roh S.G."/>
            <person name="Lee C."/>
            <person name="Kim M.-K."/>
            <person name="Kim S.B."/>
        </authorList>
    </citation>
    <scope>NUCLEOTIDE SEQUENCE [LARGE SCALE GENOMIC DNA]</scope>
    <source>
        <strain evidence="4 5">MMS17-SY117</strain>
    </source>
</reference>
<feature type="domain" description="Bacterial transcriptional activator" evidence="3">
    <location>
        <begin position="206"/>
        <end position="329"/>
    </location>
</feature>
<dbReference type="InterPro" id="IPR003593">
    <property type="entry name" value="AAA+_ATPase"/>
</dbReference>
<evidence type="ECO:0000259" key="2">
    <source>
        <dbReference type="SMART" id="SM00382"/>
    </source>
</evidence>
<dbReference type="InterPro" id="IPR005158">
    <property type="entry name" value="BTAD"/>
</dbReference>
<dbReference type="PRINTS" id="PR00364">
    <property type="entry name" value="DISEASERSIST"/>
</dbReference>
<dbReference type="InterPro" id="IPR027417">
    <property type="entry name" value="P-loop_NTPase"/>
</dbReference>
<sequence>MSRTPGATWRSPSSRPPAGRAPPGRPPCWRRGHTLPAPRDGTRRPRRSSDAPSSSSRSPGSSVTPRGAAEAWPWRRGVPRPRPVGARSPTRTQCYRPDNGVPGGEMQVIVRLLGGFEVAVDGHTVPGQTWNRRPAAALVKLLALQPQRRLPRERVIDALWPDLLVEDALPRLHKAAHFARTALGVRDGIVASGGSIALFPGVQVTLDVEEFERAAESARTGGRDAARQAVALYPGDLLPDDLYEPWTDATRSRLRLRHLELLAAAGMFEELVAADPLDEEAHLALVRDHVRAGRRQPALAALDRLTDTLERELGVPPGPAAEELRSQAAALAVPLPDPDAAGTEAGPAPAPQARLPAPRARLIGRADDLAAVSSLLREHRIVTITGPGGAGKSTLALAVARALEEDGTTHGPVEVALAPLAPVHDAAGVVRAVAEATGVQGEGAVRSSSLAANLATRRLLLVLDNCEHLLDPSAELVDAILDAGPRARVLVTSREPLRVDGEAEHRIGSLGPESVNLFVERAAAAAGPGIVDAGDPRVSVLCQRLDGLPLAIELAAAQLRHLALGEIIDRLDDRLTLLVGGRPQAGERHSALSATIEWSHRLLDEGTRDVFDRLGVFPGGFDLAAVRAVTQDPDAGHVTNLLGDLVAKSLVVHDPQRRRYRLLETIRLFAAQSLDRSGEAAATTERLRRHAVTRATTEPRARAWLSTSLAARSRDDLDNVRFAFEASLAAGDRPAAVDLAIGLSTLWRNAVSYAEGRRWIDALLGSDLAPRDRLWTLIMDADVCLGFGDARSMRRAAVEATTLAGAVDDEGAAVIAAIYEAMVHLDAPDRAAERLLHASARAREAGEPGLERLARGYRVVALRMLGTTDGLREEALALTDDAPDRDYARYLCHWAASLVALVDRDGAWLHHLMEQQRSDLSATGLHENWLTLYWGALALIAQGGDYLPELRRARAWAAAEGRSAEADCVLALAYAAACRDGWEEAAELLGATEGSLLHGTASFIHQALLGEQLVKPRLGEAYAEVAARGRHLSHAQVLADRGL</sequence>
<accession>A0A4P7GP42</accession>
<evidence type="ECO:0008006" key="6">
    <source>
        <dbReference type="Google" id="ProtNLM"/>
    </source>
</evidence>
<dbReference type="Gene3D" id="1.25.40.10">
    <property type="entry name" value="Tetratricopeptide repeat domain"/>
    <property type="match status" value="1"/>
</dbReference>
<feature type="region of interest" description="Disordered" evidence="1">
    <location>
        <begin position="1"/>
        <end position="101"/>
    </location>
</feature>
<feature type="compositionally biased region" description="Basic and acidic residues" evidence="1">
    <location>
        <begin position="40"/>
        <end position="49"/>
    </location>
</feature>
<dbReference type="SMART" id="SM00382">
    <property type="entry name" value="AAA"/>
    <property type="match status" value="1"/>
</dbReference>
<organism evidence="4 5">
    <name type="scientific">Nocardioides euryhalodurans</name>
    <dbReference type="NCBI Taxonomy" id="2518370"/>
    <lineage>
        <taxon>Bacteria</taxon>
        <taxon>Bacillati</taxon>
        <taxon>Actinomycetota</taxon>
        <taxon>Actinomycetes</taxon>
        <taxon>Propionibacteriales</taxon>
        <taxon>Nocardioidaceae</taxon>
        <taxon>Nocardioides</taxon>
    </lineage>
</organism>
<dbReference type="Pfam" id="PF03704">
    <property type="entry name" value="BTAD"/>
    <property type="match status" value="1"/>
</dbReference>
<evidence type="ECO:0000313" key="5">
    <source>
        <dbReference type="Proteomes" id="UP000294894"/>
    </source>
</evidence>
<dbReference type="SMART" id="SM01043">
    <property type="entry name" value="BTAD"/>
    <property type="match status" value="1"/>
</dbReference>
<dbReference type="SUPFAM" id="SSF48452">
    <property type="entry name" value="TPR-like"/>
    <property type="match status" value="1"/>
</dbReference>
<gene>
    <name evidence="4" type="ORF">EXE57_17420</name>
</gene>
<dbReference type="AlphaFoldDB" id="A0A4P7GP42"/>
<protein>
    <recommendedName>
        <fullName evidence="6">Bacterial transcriptional activator domain-containing protein</fullName>
    </recommendedName>
</protein>
<dbReference type="PANTHER" id="PTHR47691:SF3">
    <property type="entry name" value="HTH-TYPE TRANSCRIPTIONAL REGULATOR RV0890C-RELATED"/>
    <property type="match status" value="1"/>
</dbReference>
<dbReference type="OrthoDB" id="3755432at2"/>
<evidence type="ECO:0000256" key="1">
    <source>
        <dbReference type="SAM" id="MobiDB-lite"/>
    </source>
</evidence>
<evidence type="ECO:0000259" key="3">
    <source>
        <dbReference type="SMART" id="SM01043"/>
    </source>
</evidence>
<dbReference type="PANTHER" id="PTHR47691">
    <property type="entry name" value="REGULATOR-RELATED"/>
    <property type="match status" value="1"/>
</dbReference>
<keyword evidence="5" id="KW-1185">Reference proteome</keyword>